<dbReference type="GO" id="GO:0005737">
    <property type="term" value="C:cytoplasm"/>
    <property type="evidence" value="ECO:0007669"/>
    <property type="project" value="UniProtKB-SubCell"/>
</dbReference>
<dbReference type="InterPro" id="IPR005255">
    <property type="entry name" value="PdxA_fam"/>
</dbReference>
<feature type="binding site" evidence="10">
    <location>
        <position position="266"/>
    </location>
    <ligand>
        <name>a divalent metal cation</name>
        <dbReference type="ChEBI" id="CHEBI:60240"/>
        <note>ligand shared between dimeric partners</note>
    </ligand>
</feature>
<dbReference type="SMR" id="A0A2W1K7J4"/>
<evidence type="ECO:0000256" key="9">
    <source>
        <dbReference type="ARBA" id="ARBA00023285"/>
    </source>
</evidence>
<dbReference type="GO" id="GO:0000287">
    <property type="term" value="F:magnesium ion binding"/>
    <property type="evidence" value="ECO:0007669"/>
    <property type="project" value="UniProtKB-UniRule"/>
</dbReference>
<reference evidence="11 12" key="1">
    <citation type="submission" date="2018-06" db="EMBL/GenBank/DDBJ databases">
        <title>Draft sequence of Acidithiobacillus ferrooxidans CCM 4253.</title>
        <authorList>
            <person name="Moya-Beltran A."/>
            <person name="Castro M."/>
            <person name="Covarrubias P.C."/>
            <person name="Issotta F."/>
            <person name="Janiczek O."/>
            <person name="Mandl M."/>
            <person name="Kucera J."/>
            <person name="Quatrini R."/>
        </authorList>
    </citation>
    <scope>NUCLEOTIDE SEQUENCE [LARGE SCALE GENOMIC DNA]</scope>
    <source>
        <strain evidence="11 12">CCM 4253</strain>
    </source>
</reference>
<dbReference type="AlphaFoldDB" id="A0A2W1K7J4"/>
<evidence type="ECO:0000256" key="2">
    <source>
        <dbReference type="ARBA" id="ARBA00022723"/>
    </source>
</evidence>
<name>A0A2W1K7J4_ACIFR</name>
<dbReference type="GO" id="GO:0008270">
    <property type="term" value="F:zinc ion binding"/>
    <property type="evidence" value="ECO:0007669"/>
    <property type="project" value="UniProtKB-UniRule"/>
</dbReference>
<keyword evidence="1 10" id="KW-0963">Cytoplasm</keyword>
<comment type="pathway">
    <text evidence="10">Cofactor biosynthesis; pyridoxine 5'-phosphate biosynthesis; pyridoxine 5'-phosphate from D-erythrose 4-phosphate: step 4/5.</text>
</comment>
<evidence type="ECO:0000256" key="10">
    <source>
        <dbReference type="HAMAP-Rule" id="MF_00536"/>
    </source>
</evidence>
<feature type="binding site" evidence="10">
    <location>
        <position position="166"/>
    </location>
    <ligand>
        <name>a divalent metal cation</name>
        <dbReference type="ChEBI" id="CHEBI:60240"/>
        <note>ligand shared between dimeric partners</note>
    </ligand>
</feature>
<feature type="binding site" evidence="10">
    <location>
        <position position="211"/>
    </location>
    <ligand>
        <name>a divalent metal cation</name>
        <dbReference type="ChEBI" id="CHEBI:60240"/>
        <note>ligand shared between dimeric partners</note>
    </ligand>
</feature>
<feature type="binding site" evidence="10">
    <location>
        <position position="283"/>
    </location>
    <ligand>
        <name>substrate</name>
    </ligand>
</feature>
<evidence type="ECO:0000256" key="7">
    <source>
        <dbReference type="ARBA" id="ARBA00023027"/>
    </source>
</evidence>
<dbReference type="PANTHER" id="PTHR30004">
    <property type="entry name" value="4-HYDROXYTHREONINE-4-PHOSPHATE DEHYDROGENASE"/>
    <property type="match status" value="1"/>
</dbReference>
<sequence>MITEPRLLLTVGEPAGIGPDICLQLAFHALPSGVLLIGDLHCLRSRALTLGLSLRLEPWLEGNPWPALERGVLHVLDVPLAQPCRPGRLDMANAPAVLATLDKAMHLLRAGAADALVTAPVHKGIINDAGIPFTGHTEYLAAACGSPKVVMLLAGRGLRVALATTHLPLAQVAAAVTQEGLEGTLRILHRALREDFALSEPRILVAGLNPHAGEGGHLGHEEQDVIAPVIAALQGESLRISGPWPADTLFTPRLLEDADAVLAMYHDQGLPVLKYHAFGEAVNITLGLPIVRTSVDHGTALDIAGTGRAEGGSLLRALDNAAEIVRNRRAAGC</sequence>
<dbReference type="GO" id="GO:0050897">
    <property type="term" value="F:cobalt ion binding"/>
    <property type="evidence" value="ECO:0007669"/>
    <property type="project" value="UniProtKB-UniRule"/>
</dbReference>
<feature type="binding site" evidence="10">
    <location>
        <position position="292"/>
    </location>
    <ligand>
        <name>substrate</name>
    </ligand>
</feature>
<dbReference type="PANTHER" id="PTHR30004:SF5">
    <property type="entry name" value="4-HYDROXYTHREONINE-4-PHOSPHATE DEHYDROGENASE"/>
    <property type="match status" value="1"/>
</dbReference>
<proteinExistence type="inferred from homology"/>
<keyword evidence="3 10" id="KW-0862">Zinc</keyword>
<dbReference type="Gene3D" id="3.40.718.10">
    <property type="entry name" value="Isopropylmalate Dehydrogenase"/>
    <property type="match status" value="1"/>
</dbReference>
<dbReference type="InterPro" id="IPR037510">
    <property type="entry name" value="PdxA"/>
</dbReference>
<dbReference type="GO" id="GO:0042823">
    <property type="term" value="P:pyridoxal phosphate biosynthetic process"/>
    <property type="evidence" value="ECO:0007669"/>
    <property type="project" value="UniProtKB-UniRule"/>
</dbReference>
<comment type="subcellular location">
    <subcellularLocation>
        <location evidence="10">Cytoplasm</location>
    </subcellularLocation>
</comment>
<organism evidence="11 12">
    <name type="scientific">Acidithiobacillus ferrooxidans</name>
    <name type="common">Thiobacillus ferrooxidans</name>
    <dbReference type="NCBI Taxonomy" id="920"/>
    <lineage>
        <taxon>Bacteria</taxon>
        <taxon>Pseudomonadati</taxon>
        <taxon>Pseudomonadota</taxon>
        <taxon>Acidithiobacillia</taxon>
        <taxon>Acidithiobacillales</taxon>
        <taxon>Acidithiobacillaceae</taxon>
        <taxon>Acidithiobacillus</taxon>
    </lineage>
</organism>
<keyword evidence="5 10" id="KW-0521">NADP</keyword>
<protein>
    <recommendedName>
        <fullName evidence="10">4-hydroxythreonine-4-phosphate dehydrogenase</fullName>
        <ecNumber evidence="10">1.1.1.262</ecNumber>
    </recommendedName>
    <alternativeName>
        <fullName evidence="10">4-(phosphohydroxy)-L-threonine dehydrogenase</fullName>
    </alternativeName>
</protein>
<keyword evidence="8 10" id="KW-0664">Pyridoxine biosynthesis</keyword>
<dbReference type="RefSeq" id="WP_009563457.1">
    <property type="nucleotide sequence ID" value="NZ_AP025160.1"/>
</dbReference>
<dbReference type="HAMAP" id="MF_00536">
    <property type="entry name" value="PdxA"/>
    <property type="match status" value="1"/>
</dbReference>
<keyword evidence="9 10" id="KW-0170">Cobalt</keyword>
<evidence type="ECO:0000256" key="6">
    <source>
        <dbReference type="ARBA" id="ARBA00023002"/>
    </source>
</evidence>
<keyword evidence="4 10" id="KW-0460">Magnesium</keyword>
<dbReference type="GO" id="GO:0051287">
    <property type="term" value="F:NAD binding"/>
    <property type="evidence" value="ECO:0007669"/>
    <property type="project" value="InterPro"/>
</dbReference>
<dbReference type="EC" id="1.1.1.262" evidence="10"/>
<evidence type="ECO:0000256" key="1">
    <source>
        <dbReference type="ARBA" id="ARBA00022490"/>
    </source>
</evidence>
<dbReference type="Proteomes" id="UP000248886">
    <property type="component" value="Unassembled WGS sequence"/>
</dbReference>
<feature type="binding site" evidence="10">
    <location>
        <position position="136"/>
    </location>
    <ligand>
        <name>substrate</name>
    </ligand>
</feature>
<dbReference type="Pfam" id="PF04166">
    <property type="entry name" value="PdxA"/>
    <property type="match status" value="1"/>
</dbReference>
<comment type="similarity">
    <text evidence="10">Belongs to the PdxA family.</text>
</comment>
<comment type="caution">
    <text evidence="11">The sequence shown here is derived from an EMBL/GenBank/DDBJ whole genome shotgun (WGS) entry which is preliminary data.</text>
</comment>
<dbReference type="GeneID" id="65279550"/>
<evidence type="ECO:0000313" key="12">
    <source>
        <dbReference type="Proteomes" id="UP000248886"/>
    </source>
</evidence>
<keyword evidence="2 10" id="KW-0479">Metal-binding</keyword>
<comment type="miscellaneous">
    <text evidence="10">The active site is located at the dimer interface.</text>
</comment>
<comment type="function">
    <text evidence="10">Catalyzes the NAD(P)-dependent oxidation of 4-(phosphooxy)-L-threonine (HTP) into 2-amino-3-oxo-4-(phosphooxy)butyric acid which spontaneously decarboxylates to form 3-amino-2-oxopropyl phosphate (AHAP).</text>
</comment>
<evidence type="ECO:0000256" key="4">
    <source>
        <dbReference type="ARBA" id="ARBA00022842"/>
    </source>
</evidence>
<dbReference type="UniPathway" id="UPA00244">
    <property type="reaction ID" value="UER00312"/>
</dbReference>
<evidence type="ECO:0000313" key="11">
    <source>
        <dbReference type="EMBL" id="PZD82809.1"/>
    </source>
</evidence>
<comment type="subunit">
    <text evidence="10">Homodimer.</text>
</comment>
<accession>A0A2W1K7J4</accession>
<evidence type="ECO:0000256" key="3">
    <source>
        <dbReference type="ARBA" id="ARBA00022833"/>
    </source>
</evidence>
<comment type="catalytic activity">
    <reaction evidence="10">
        <text>4-(phosphooxy)-L-threonine + NAD(+) = 3-amino-2-oxopropyl phosphate + CO2 + NADH</text>
        <dbReference type="Rhea" id="RHEA:32275"/>
        <dbReference type="ChEBI" id="CHEBI:16526"/>
        <dbReference type="ChEBI" id="CHEBI:57279"/>
        <dbReference type="ChEBI" id="CHEBI:57540"/>
        <dbReference type="ChEBI" id="CHEBI:57945"/>
        <dbReference type="ChEBI" id="CHEBI:58452"/>
        <dbReference type="EC" id="1.1.1.262"/>
    </reaction>
</comment>
<dbReference type="GO" id="GO:0050570">
    <property type="term" value="F:4-hydroxythreonine-4-phosphate dehydrogenase activity"/>
    <property type="evidence" value="ECO:0007669"/>
    <property type="project" value="UniProtKB-UniRule"/>
</dbReference>
<comment type="cofactor">
    <cofactor evidence="10">
        <name>Zn(2+)</name>
        <dbReference type="ChEBI" id="CHEBI:29105"/>
    </cofactor>
    <cofactor evidence="10">
        <name>Mg(2+)</name>
        <dbReference type="ChEBI" id="CHEBI:18420"/>
    </cofactor>
    <cofactor evidence="10">
        <name>Co(2+)</name>
        <dbReference type="ChEBI" id="CHEBI:48828"/>
    </cofactor>
    <text evidence="10">Binds 1 divalent metal cation per subunit. Can use ions such as Zn(2+), Mg(2+) or Co(2+).</text>
</comment>
<dbReference type="EMBL" id="QKQP01000001">
    <property type="protein sequence ID" value="PZD82809.1"/>
    <property type="molecule type" value="Genomic_DNA"/>
</dbReference>
<dbReference type="GO" id="GO:0008615">
    <property type="term" value="P:pyridoxine biosynthetic process"/>
    <property type="evidence" value="ECO:0007669"/>
    <property type="project" value="UniProtKB-UniRule"/>
</dbReference>
<keyword evidence="7 10" id="KW-0520">NAD</keyword>
<evidence type="ECO:0000256" key="5">
    <source>
        <dbReference type="ARBA" id="ARBA00022857"/>
    </source>
</evidence>
<feature type="binding site" evidence="10">
    <location>
        <position position="274"/>
    </location>
    <ligand>
        <name>substrate</name>
    </ligand>
</feature>
<gene>
    <name evidence="10 11" type="primary">pdxA</name>
    <name evidence="11" type="ORF">DN052_07375</name>
</gene>
<feature type="binding site" evidence="10">
    <location>
        <position position="137"/>
    </location>
    <ligand>
        <name>substrate</name>
    </ligand>
</feature>
<evidence type="ECO:0000256" key="8">
    <source>
        <dbReference type="ARBA" id="ARBA00023096"/>
    </source>
</evidence>
<dbReference type="OrthoDB" id="5289496at2"/>
<keyword evidence="6 10" id="KW-0560">Oxidoreductase</keyword>
<dbReference type="OMA" id="FDIAYQN"/>
<dbReference type="SUPFAM" id="SSF53659">
    <property type="entry name" value="Isocitrate/Isopropylmalate dehydrogenase-like"/>
    <property type="match status" value="1"/>
</dbReference>
<dbReference type="NCBIfam" id="TIGR00557">
    <property type="entry name" value="pdxA"/>
    <property type="match status" value="1"/>
</dbReference>